<proteinExistence type="predicted"/>
<protein>
    <submittedName>
        <fullName evidence="1">Uncharacterized protein</fullName>
    </submittedName>
</protein>
<gene>
    <name evidence="1" type="ORF">EYF80_043021</name>
</gene>
<organism evidence="1 2">
    <name type="scientific">Liparis tanakae</name>
    <name type="common">Tanaka's snailfish</name>
    <dbReference type="NCBI Taxonomy" id="230148"/>
    <lineage>
        <taxon>Eukaryota</taxon>
        <taxon>Metazoa</taxon>
        <taxon>Chordata</taxon>
        <taxon>Craniata</taxon>
        <taxon>Vertebrata</taxon>
        <taxon>Euteleostomi</taxon>
        <taxon>Actinopterygii</taxon>
        <taxon>Neopterygii</taxon>
        <taxon>Teleostei</taxon>
        <taxon>Neoteleostei</taxon>
        <taxon>Acanthomorphata</taxon>
        <taxon>Eupercaria</taxon>
        <taxon>Perciformes</taxon>
        <taxon>Cottioidei</taxon>
        <taxon>Cottales</taxon>
        <taxon>Liparidae</taxon>
        <taxon>Liparis</taxon>
    </lineage>
</organism>
<dbReference type="EMBL" id="SRLO01000774">
    <property type="protein sequence ID" value="TNN46769.1"/>
    <property type="molecule type" value="Genomic_DNA"/>
</dbReference>
<evidence type="ECO:0000313" key="2">
    <source>
        <dbReference type="Proteomes" id="UP000314294"/>
    </source>
</evidence>
<name>A0A4Z2FZT7_9TELE</name>
<evidence type="ECO:0000313" key="1">
    <source>
        <dbReference type="EMBL" id="TNN46769.1"/>
    </source>
</evidence>
<keyword evidence="2" id="KW-1185">Reference proteome</keyword>
<accession>A0A4Z2FZT7</accession>
<sequence length="146" mass="16235">MTRITRGAHDAALSGEVERRGGAETFWGRVSPKTYFLILNVSTGNASHLWLIPRLASRLRGSDSLWRRDAERPQQVWLLKFVVGPHLTHLSAILAHVGLASHYGPDVVVQAPVTALKSDLSRGSWLGNTWFTKGHTTRVRLTDVDM</sequence>
<comment type="caution">
    <text evidence="1">The sequence shown here is derived from an EMBL/GenBank/DDBJ whole genome shotgun (WGS) entry which is preliminary data.</text>
</comment>
<dbReference type="AlphaFoldDB" id="A0A4Z2FZT7"/>
<dbReference type="Proteomes" id="UP000314294">
    <property type="component" value="Unassembled WGS sequence"/>
</dbReference>
<reference evidence="1 2" key="1">
    <citation type="submission" date="2019-03" db="EMBL/GenBank/DDBJ databases">
        <title>First draft genome of Liparis tanakae, snailfish: a comprehensive survey of snailfish specific genes.</title>
        <authorList>
            <person name="Kim W."/>
            <person name="Song I."/>
            <person name="Jeong J.-H."/>
            <person name="Kim D."/>
            <person name="Kim S."/>
            <person name="Ryu S."/>
            <person name="Song J.Y."/>
            <person name="Lee S.K."/>
        </authorList>
    </citation>
    <scope>NUCLEOTIDE SEQUENCE [LARGE SCALE GENOMIC DNA]</scope>
    <source>
        <tissue evidence="1">Muscle</tissue>
    </source>
</reference>